<organism evidence="2 3">
    <name type="scientific">Taphrina deformans (strain PYCC 5710 / ATCC 11124 / CBS 356.35 / IMI 108563 / JCM 9778 / NBRC 8474)</name>
    <name type="common">Peach leaf curl fungus</name>
    <name type="synonym">Lalaria deformans</name>
    <dbReference type="NCBI Taxonomy" id="1097556"/>
    <lineage>
        <taxon>Eukaryota</taxon>
        <taxon>Fungi</taxon>
        <taxon>Dikarya</taxon>
        <taxon>Ascomycota</taxon>
        <taxon>Taphrinomycotina</taxon>
        <taxon>Taphrinomycetes</taxon>
        <taxon>Taphrinales</taxon>
        <taxon>Taphrinaceae</taxon>
        <taxon>Taphrina</taxon>
    </lineage>
</organism>
<feature type="region of interest" description="Disordered" evidence="1">
    <location>
        <begin position="584"/>
        <end position="603"/>
    </location>
</feature>
<keyword evidence="3" id="KW-1185">Reference proteome</keyword>
<feature type="compositionally biased region" description="Acidic residues" evidence="1">
    <location>
        <begin position="702"/>
        <end position="712"/>
    </location>
</feature>
<dbReference type="Proteomes" id="UP000013776">
    <property type="component" value="Unassembled WGS sequence"/>
</dbReference>
<evidence type="ECO:0000313" key="2">
    <source>
        <dbReference type="EMBL" id="CCG82957.1"/>
    </source>
</evidence>
<feature type="region of interest" description="Disordered" evidence="1">
    <location>
        <begin position="687"/>
        <end position="771"/>
    </location>
</feature>
<dbReference type="AlphaFoldDB" id="R4XHR7"/>
<proteinExistence type="predicted"/>
<dbReference type="VEuPathDB" id="FungiDB:TAPDE_003088"/>
<feature type="region of interest" description="Disordered" evidence="1">
    <location>
        <begin position="310"/>
        <end position="359"/>
    </location>
</feature>
<accession>R4XHR7</accession>
<protein>
    <submittedName>
        <fullName evidence="2">Uncharacterized protein</fullName>
    </submittedName>
</protein>
<feature type="compositionally biased region" description="Basic and acidic residues" evidence="1">
    <location>
        <begin position="310"/>
        <end position="328"/>
    </location>
</feature>
<gene>
    <name evidence="2" type="ORF">TAPDE_003088</name>
</gene>
<evidence type="ECO:0000256" key="1">
    <source>
        <dbReference type="SAM" id="MobiDB-lite"/>
    </source>
</evidence>
<dbReference type="EMBL" id="CAHR02000114">
    <property type="protein sequence ID" value="CCG82957.1"/>
    <property type="molecule type" value="Genomic_DNA"/>
</dbReference>
<feature type="region of interest" description="Disordered" evidence="1">
    <location>
        <begin position="624"/>
        <end position="648"/>
    </location>
</feature>
<feature type="compositionally biased region" description="Low complexity" evidence="1">
    <location>
        <begin position="713"/>
        <end position="734"/>
    </location>
</feature>
<evidence type="ECO:0000313" key="3">
    <source>
        <dbReference type="Proteomes" id="UP000013776"/>
    </source>
</evidence>
<feature type="compositionally biased region" description="Polar residues" evidence="1">
    <location>
        <begin position="593"/>
        <end position="602"/>
    </location>
</feature>
<feature type="compositionally biased region" description="Low complexity" evidence="1">
    <location>
        <begin position="762"/>
        <end position="771"/>
    </location>
</feature>
<comment type="caution">
    <text evidence="2">The sequence shown here is derived from an EMBL/GenBank/DDBJ whole genome shotgun (WGS) entry which is preliminary data.</text>
</comment>
<reference evidence="2 3" key="1">
    <citation type="journal article" date="2013" name="MBio">
        <title>Genome sequencing of the plant pathogen Taphrina deformans, the causal agent of peach leaf curl.</title>
        <authorList>
            <person name="Cisse O.H."/>
            <person name="Almeida J.M.G.C.F."/>
            <person name="Fonseca A."/>
            <person name="Kumar A.A."/>
            <person name="Salojaervi J."/>
            <person name="Overmyer K."/>
            <person name="Hauser P.M."/>
            <person name="Pagni M."/>
        </authorList>
    </citation>
    <scope>NUCLEOTIDE SEQUENCE [LARGE SCALE GENOMIC DNA]</scope>
    <source>
        <strain evidence="3">PYCC 5710 / ATCC 11124 / CBS 356.35 / IMI 108563 / JCM 9778 / NBRC 8474</strain>
    </source>
</reference>
<sequence length="894" mass="99396">MKAVDPRRRPSIDLEEPTLAIVANQVDDRPLWTTVQALSYVILRKVLRLPSRQAKQRISKDHREPPDRVSYIYPSKELIYRGRSMMADSMNEQDLIGLLKLYVRAVDRGDARIMNRIQEDPDRGVETAAAMVYIQCREGKLPIPSHTSRSCETVPVRPRQVQLESESPVLHDEMAKLKAQAAVVPRAPAAIVPYKKWGLLEGLGYLIMTDILHMSGNQMRTIIPCQTGITSTLHRHMYPELEVEYENKVLRTPRLAHYAIKSMLHDFVTHHPENVDRIKTCFDGSKKSGYQRAASMIYVEVHILREQANRQRLTHESRDIQPHPDIDAQPRNSLSPSNPRKRPREGDRSSGNRTITARSGYNEPKSYVRIFEVWNLLDIINYTVLRSTLNVSKHRIAKALNTRMRDIEKLMYDPSESMTNSMWPPIKMNYNEKDITSVHMCFQDIRPLVHHFTKGPHALDLIKACYDKYGEGCAQAATMIYCETFPSIKHLLSPVPQNQPPTVDQTQEDVPIGDSGPLFIPDFDALDNDDSRKRRFLASSIEQPTAVEATKRRVKTWSALNNLQKAARREPAPNLAHLTLVAPRKASDRAPEGSTTFVSTDSAPVANSVPHTLYPQVELEMMPRLPESPTAPSDPRASPPEGNERDSLDEDIALPSIPCIAADSVATQSTGEAQACNASAIEPERSIKHAITKTPEFVLTDSESENDGDSDETTPSGLDGSGSRMDDGSSASDSDPGKKENPVRHRFPTIETDPVLDPVPLSGGSWPSISGTTGTGTGEYLAGQQFMALSRIFAIRDRTRHVPLVEKYLRLKAWGGRASGAGGRGYCDVLLQGIEAARAQGRGRVASLGVSVLDAYLDALREDDGRVDGLEVLMDLDSGTGAPALTERYLSLLA</sequence>
<name>R4XHR7_TAPDE</name>